<dbReference type="KEGG" id="ccos:Pan44_49410"/>
<dbReference type="EMBL" id="CP036271">
    <property type="protein sequence ID" value="QDT56880.1"/>
    <property type="molecule type" value="Genomic_DNA"/>
</dbReference>
<dbReference type="PROSITE" id="PS51257">
    <property type="entry name" value="PROKAR_LIPOPROTEIN"/>
    <property type="match status" value="1"/>
</dbReference>
<feature type="chain" id="PRO_5022007201" description="SLA1 homology domain-containing protein" evidence="1">
    <location>
        <begin position="22"/>
        <end position="208"/>
    </location>
</feature>
<evidence type="ECO:0000313" key="3">
    <source>
        <dbReference type="Proteomes" id="UP000315700"/>
    </source>
</evidence>
<keyword evidence="3" id="KW-1185">Reference proteome</keyword>
<evidence type="ECO:0000256" key="1">
    <source>
        <dbReference type="SAM" id="SignalP"/>
    </source>
</evidence>
<evidence type="ECO:0008006" key="4">
    <source>
        <dbReference type="Google" id="ProtNLM"/>
    </source>
</evidence>
<dbReference type="InParanoid" id="A0A517SL82"/>
<organism evidence="2 3">
    <name type="scientific">Caulifigura coniformis</name>
    <dbReference type="NCBI Taxonomy" id="2527983"/>
    <lineage>
        <taxon>Bacteria</taxon>
        <taxon>Pseudomonadati</taxon>
        <taxon>Planctomycetota</taxon>
        <taxon>Planctomycetia</taxon>
        <taxon>Planctomycetales</taxon>
        <taxon>Planctomycetaceae</taxon>
        <taxon>Caulifigura</taxon>
    </lineage>
</organism>
<name>A0A517SL82_9PLAN</name>
<feature type="signal peptide" evidence="1">
    <location>
        <begin position="1"/>
        <end position="21"/>
    </location>
</feature>
<keyword evidence="1" id="KW-0732">Signal</keyword>
<dbReference type="RefSeq" id="WP_145034292.1">
    <property type="nucleotide sequence ID" value="NZ_CP036271.1"/>
</dbReference>
<dbReference type="AlphaFoldDB" id="A0A517SL82"/>
<protein>
    <recommendedName>
        <fullName evidence="4">SLA1 homology domain-containing protein</fullName>
    </recommendedName>
</protein>
<gene>
    <name evidence="2" type="ORF">Pan44_49410</name>
</gene>
<reference evidence="2 3" key="1">
    <citation type="submission" date="2019-02" db="EMBL/GenBank/DDBJ databases">
        <title>Deep-cultivation of Planctomycetes and their phenomic and genomic characterization uncovers novel biology.</title>
        <authorList>
            <person name="Wiegand S."/>
            <person name="Jogler M."/>
            <person name="Boedeker C."/>
            <person name="Pinto D."/>
            <person name="Vollmers J."/>
            <person name="Rivas-Marin E."/>
            <person name="Kohn T."/>
            <person name="Peeters S.H."/>
            <person name="Heuer A."/>
            <person name="Rast P."/>
            <person name="Oberbeckmann S."/>
            <person name="Bunk B."/>
            <person name="Jeske O."/>
            <person name="Meyerdierks A."/>
            <person name="Storesund J.E."/>
            <person name="Kallscheuer N."/>
            <person name="Luecker S."/>
            <person name="Lage O.M."/>
            <person name="Pohl T."/>
            <person name="Merkel B.J."/>
            <person name="Hornburger P."/>
            <person name="Mueller R.-W."/>
            <person name="Bruemmer F."/>
            <person name="Labrenz M."/>
            <person name="Spormann A.M."/>
            <person name="Op den Camp H."/>
            <person name="Overmann J."/>
            <person name="Amann R."/>
            <person name="Jetten M.S.M."/>
            <person name="Mascher T."/>
            <person name="Medema M.H."/>
            <person name="Devos D.P."/>
            <person name="Kaster A.-K."/>
            <person name="Ovreas L."/>
            <person name="Rohde M."/>
            <person name="Galperin M.Y."/>
            <person name="Jogler C."/>
        </authorList>
    </citation>
    <scope>NUCLEOTIDE SEQUENCE [LARGE SCALE GENOMIC DNA]</scope>
    <source>
        <strain evidence="2 3">Pan44</strain>
    </source>
</reference>
<evidence type="ECO:0000313" key="2">
    <source>
        <dbReference type="EMBL" id="QDT56880.1"/>
    </source>
</evidence>
<proteinExistence type="predicted"/>
<dbReference type="Proteomes" id="UP000315700">
    <property type="component" value="Chromosome"/>
</dbReference>
<accession>A0A517SL82</accession>
<sequence length="208" mass="23043" precursor="true">MFRLLACFLLASLTGCSFVVAEKDIAGEKGEFASFEPKLVGDWEQAVGKGEPPKVHVAPKVGEILRLERAGPDSKALVVKAIELHRADDGGEPTEVEVRNMVEDSFVIRVVKLGDVEVISATRRSVTGGGFLLKLEWVNDGFRVRLMAPKFFEKNPQLIPHRFQNKDVIITAEVETVHEFLKTHGKLAELWEEASPVCVRREKPAGAK</sequence>